<evidence type="ECO:0000256" key="4">
    <source>
        <dbReference type="ARBA" id="ARBA00036749"/>
    </source>
</evidence>
<evidence type="ECO:0000313" key="9">
    <source>
        <dbReference type="EMBL" id="AFT72453.1"/>
    </source>
</evidence>
<dbReference type="GO" id="GO:0000455">
    <property type="term" value="P:enzyme-directed rRNA pseudouridine synthesis"/>
    <property type="evidence" value="ECO:0007669"/>
    <property type="project" value="UniProtKB-ARBA"/>
</dbReference>
<dbReference type="PROSITE" id="PS50889">
    <property type="entry name" value="S4"/>
    <property type="match status" value="1"/>
</dbReference>
<evidence type="ECO:0000313" key="10">
    <source>
        <dbReference type="Proteomes" id="UP000006286"/>
    </source>
</evidence>
<dbReference type="Gene3D" id="3.30.70.1560">
    <property type="entry name" value="Alpha-L RNA-binding motif"/>
    <property type="match status" value="1"/>
</dbReference>
<dbReference type="InterPro" id="IPR000748">
    <property type="entry name" value="PsdUridine_synth_RsuA/RluB/E/F"/>
</dbReference>
<dbReference type="STRING" id="930169.B5T_04193"/>
<dbReference type="NCBIfam" id="TIGR00093">
    <property type="entry name" value="pseudouridine synthase"/>
    <property type="match status" value="1"/>
</dbReference>
<feature type="domain" description="Pseudouridine synthase RsuA/RluA-like" evidence="8">
    <location>
        <begin position="82"/>
        <end position="212"/>
    </location>
</feature>
<comment type="catalytic activity">
    <reaction evidence="4">
        <text>uridine(516) in 16S rRNA = pseudouridine(516) in 16S rRNA</text>
        <dbReference type="Rhea" id="RHEA:38867"/>
        <dbReference type="Rhea" id="RHEA-COMP:10089"/>
        <dbReference type="Rhea" id="RHEA-COMP:10090"/>
        <dbReference type="ChEBI" id="CHEBI:65314"/>
        <dbReference type="ChEBI" id="CHEBI:65315"/>
        <dbReference type="EC" id="5.4.99.19"/>
    </reaction>
</comment>
<dbReference type="SUPFAM" id="SSF55174">
    <property type="entry name" value="Alpha-L RNA-binding motif"/>
    <property type="match status" value="1"/>
</dbReference>
<dbReference type="InterPro" id="IPR036986">
    <property type="entry name" value="S4_RNA-bd_sf"/>
</dbReference>
<accession>K0CIH6</accession>
<dbReference type="KEGG" id="adi:B5T_04193"/>
<dbReference type="SUPFAM" id="SSF55120">
    <property type="entry name" value="Pseudouridine synthase"/>
    <property type="match status" value="1"/>
</dbReference>
<protein>
    <recommendedName>
        <fullName evidence="7">Pseudouridine synthase</fullName>
        <ecNumber evidence="7">5.4.99.-</ecNumber>
    </recommendedName>
</protein>
<dbReference type="CDD" id="cd02553">
    <property type="entry name" value="PseudoU_synth_RsuA"/>
    <property type="match status" value="1"/>
</dbReference>
<keyword evidence="3 7" id="KW-0413">Isomerase</keyword>
<organism evidence="9 10">
    <name type="scientific">Alcanivorax dieselolei (strain DSM 16502 / CGMCC 1.3690 / MCCC 1A00001 / B-5)</name>
    <name type="common">Alloalcanivorax dieselolei</name>
    <dbReference type="NCBI Taxonomy" id="930169"/>
    <lineage>
        <taxon>Bacteria</taxon>
        <taxon>Pseudomonadati</taxon>
        <taxon>Pseudomonadota</taxon>
        <taxon>Gammaproteobacteria</taxon>
        <taxon>Oceanospirillales</taxon>
        <taxon>Alcanivoracaceae</taxon>
        <taxon>Alloalcanivorax</taxon>
    </lineage>
</organism>
<dbReference type="HOGENOM" id="CLU_024979_1_2_6"/>
<evidence type="ECO:0000256" key="7">
    <source>
        <dbReference type="RuleBase" id="RU003887"/>
    </source>
</evidence>
<dbReference type="Gene3D" id="3.30.70.580">
    <property type="entry name" value="Pseudouridine synthase I, catalytic domain, N-terminal subdomain"/>
    <property type="match status" value="1"/>
</dbReference>
<dbReference type="GO" id="GO:0005829">
    <property type="term" value="C:cytosol"/>
    <property type="evidence" value="ECO:0007669"/>
    <property type="project" value="UniProtKB-ARBA"/>
</dbReference>
<evidence type="ECO:0000256" key="2">
    <source>
        <dbReference type="ARBA" id="ARBA00022884"/>
    </source>
</evidence>
<dbReference type="RefSeq" id="WP_014996504.1">
    <property type="nucleotide sequence ID" value="NC_018691.1"/>
</dbReference>
<evidence type="ECO:0000256" key="1">
    <source>
        <dbReference type="ARBA" id="ARBA00008348"/>
    </source>
</evidence>
<sequence length="257" mass="28214">MKQCPPTPDDEGAILPAMRLDYFVAHATGLTRKQVKILIRSGAIQVFDGAGGEVPAKPERRLETDMRVVWEGRPLRLEGHRYLMLHKPVGVVCSTDDPGHRTVLDLLPGDQRAGLHAAGRLDLDTTGLVLLTSDGHWSHRITSPQHHCAKRYRVTTAEPVTRTQVDALSAGVVLRDDPRPTREAQVEVVDALCLRLTISEGRYHQVKRMLAAVGNRVVALHREAVGDVVLDPALAPGEWRPLTDAEQRSGAGLGFPR</sequence>
<gene>
    <name evidence="9" type="primary">rsuA</name>
    <name evidence="9" type="ordered locus">B5T_04193</name>
</gene>
<dbReference type="InterPro" id="IPR020103">
    <property type="entry name" value="PsdUridine_synth_cat_dom_sf"/>
</dbReference>
<dbReference type="PANTHER" id="PTHR47683">
    <property type="entry name" value="PSEUDOURIDINE SYNTHASE FAMILY PROTEIN-RELATED"/>
    <property type="match status" value="1"/>
</dbReference>
<dbReference type="InterPro" id="IPR006145">
    <property type="entry name" value="PsdUridine_synth_RsuA/RluA"/>
</dbReference>
<dbReference type="InterPro" id="IPR020094">
    <property type="entry name" value="TruA/RsuA/RluB/E/F_N"/>
</dbReference>
<keyword evidence="10" id="KW-1185">Reference proteome</keyword>
<comment type="function">
    <text evidence="5">Responsible for synthesis of pseudouridine from uracil-516 in 16S ribosomal RNA.</text>
</comment>
<dbReference type="InterPro" id="IPR050343">
    <property type="entry name" value="RsuA_PseudoU_synthase"/>
</dbReference>
<dbReference type="eggNOG" id="COG1187">
    <property type="taxonomic scope" value="Bacteria"/>
</dbReference>
<evidence type="ECO:0000256" key="3">
    <source>
        <dbReference type="ARBA" id="ARBA00023235"/>
    </source>
</evidence>
<dbReference type="EC" id="5.4.99.-" evidence="7"/>
<dbReference type="PANTHER" id="PTHR47683:SF4">
    <property type="entry name" value="PSEUDOURIDINE SYNTHASE"/>
    <property type="match status" value="1"/>
</dbReference>
<evidence type="ECO:0000256" key="6">
    <source>
        <dbReference type="PROSITE-ProRule" id="PRU00182"/>
    </source>
</evidence>
<dbReference type="Gene3D" id="3.10.290.10">
    <property type="entry name" value="RNA-binding S4 domain"/>
    <property type="match status" value="1"/>
</dbReference>
<name>K0CIH6_ALCDB</name>
<reference evidence="9 10" key="1">
    <citation type="journal article" date="2012" name="J. Bacteriol.">
        <title>Complete genome sequence of Alcanivorax dieselolei type strain B5.</title>
        <authorList>
            <person name="Lai Q."/>
            <person name="Li W."/>
            <person name="Shao Z."/>
        </authorList>
    </citation>
    <scope>NUCLEOTIDE SEQUENCE [LARGE SCALE GENOMIC DNA]</scope>
    <source>
        <strain evidence="10">DSM 16502 / CGMCC 1.3690 / B-5</strain>
    </source>
</reference>
<comment type="similarity">
    <text evidence="1 7">Belongs to the pseudouridine synthase RsuA family.</text>
</comment>
<evidence type="ECO:0000256" key="5">
    <source>
        <dbReference type="ARBA" id="ARBA00037590"/>
    </source>
</evidence>
<dbReference type="FunFam" id="3.30.70.1560:FF:000001">
    <property type="entry name" value="Pseudouridine synthase"/>
    <property type="match status" value="1"/>
</dbReference>
<dbReference type="GO" id="GO:0003723">
    <property type="term" value="F:RNA binding"/>
    <property type="evidence" value="ECO:0007669"/>
    <property type="project" value="UniProtKB-KW"/>
</dbReference>
<dbReference type="InterPro" id="IPR018496">
    <property type="entry name" value="PsdUridine_synth_RsuA/RluB_CS"/>
</dbReference>
<keyword evidence="2 6" id="KW-0694">RNA-binding</keyword>
<dbReference type="Pfam" id="PF00849">
    <property type="entry name" value="PseudoU_synth_2"/>
    <property type="match status" value="1"/>
</dbReference>
<dbReference type="GO" id="GO:0160136">
    <property type="term" value="F:16S rRNA pseudouridine(516) synthase activity"/>
    <property type="evidence" value="ECO:0007669"/>
    <property type="project" value="UniProtKB-EC"/>
</dbReference>
<evidence type="ECO:0000259" key="8">
    <source>
        <dbReference type="Pfam" id="PF00849"/>
    </source>
</evidence>
<dbReference type="PATRIC" id="fig|930169.3.peg.4155"/>
<dbReference type="InterPro" id="IPR042092">
    <property type="entry name" value="PsdUridine_s_RsuA/RluB/E/F_cat"/>
</dbReference>
<dbReference type="PROSITE" id="PS01149">
    <property type="entry name" value="PSI_RSU"/>
    <property type="match status" value="1"/>
</dbReference>
<dbReference type="AlphaFoldDB" id="K0CIH6"/>
<proteinExistence type="inferred from homology"/>
<dbReference type="EMBL" id="CP003466">
    <property type="protein sequence ID" value="AFT72453.1"/>
    <property type="molecule type" value="Genomic_DNA"/>
</dbReference>
<dbReference type="Proteomes" id="UP000006286">
    <property type="component" value="Chromosome"/>
</dbReference>